<keyword evidence="2" id="KW-0479">Metal-binding</keyword>
<organism evidence="5 6">
    <name type="scientific">Cocleimonas flava</name>
    <dbReference type="NCBI Taxonomy" id="634765"/>
    <lineage>
        <taxon>Bacteria</taxon>
        <taxon>Pseudomonadati</taxon>
        <taxon>Pseudomonadota</taxon>
        <taxon>Gammaproteobacteria</taxon>
        <taxon>Thiotrichales</taxon>
        <taxon>Thiotrichaceae</taxon>
        <taxon>Cocleimonas</taxon>
    </lineage>
</organism>
<accession>A0A4R1ET82</accession>
<dbReference type="SUPFAM" id="SSF51316">
    <property type="entry name" value="Mss4-like"/>
    <property type="match status" value="1"/>
</dbReference>
<dbReference type="Gene3D" id="2.170.150.70">
    <property type="match status" value="1"/>
</dbReference>
<keyword evidence="6" id="KW-1185">Reference proteome</keyword>
<protein>
    <recommendedName>
        <fullName evidence="4">CENP-V/GFA domain-containing protein</fullName>
    </recommendedName>
</protein>
<evidence type="ECO:0000256" key="3">
    <source>
        <dbReference type="ARBA" id="ARBA00022833"/>
    </source>
</evidence>
<evidence type="ECO:0000256" key="1">
    <source>
        <dbReference type="ARBA" id="ARBA00005495"/>
    </source>
</evidence>
<dbReference type="RefSeq" id="WP_131907435.1">
    <property type="nucleotide sequence ID" value="NZ_BAAAFU010000007.1"/>
</dbReference>
<proteinExistence type="inferred from homology"/>
<keyword evidence="3" id="KW-0862">Zinc</keyword>
<dbReference type="InterPro" id="IPR006913">
    <property type="entry name" value="CENP-V/GFA"/>
</dbReference>
<dbReference type="PANTHER" id="PTHR28620:SF1">
    <property type="entry name" value="CENP-V_GFA DOMAIN-CONTAINING PROTEIN"/>
    <property type="match status" value="1"/>
</dbReference>
<dbReference type="EMBL" id="SMFQ01000005">
    <property type="protein sequence ID" value="TCJ82939.1"/>
    <property type="molecule type" value="Genomic_DNA"/>
</dbReference>
<comment type="caution">
    <text evidence="5">The sequence shown here is derived from an EMBL/GenBank/DDBJ whole genome shotgun (WGS) entry which is preliminary data.</text>
</comment>
<feature type="domain" description="CENP-V/GFA" evidence="4">
    <location>
        <begin position="4"/>
        <end position="119"/>
    </location>
</feature>
<reference evidence="5 6" key="1">
    <citation type="submission" date="2019-03" db="EMBL/GenBank/DDBJ databases">
        <title>Genomic Encyclopedia of Type Strains, Phase IV (KMG-IV): sequencing the most valuable type-strain genomes for metagenomic binning, comparative biology and taxonomic classification.</title>
        <authorList>
            <person name="Goeker M."/>
        </authorList>
    </citation>
    <scope>NUCLEOTIDE SEQUENCE [LARGE SCALE GENOMIC DNA]</scope>
    <source>
        <strain evidence="5 6">DSM 24830</strain>
    </source>
</reference>
<dbReference type="PANTHER" id="PTHR28620">
    <property type="entry name" value="CENTROMERE PROTEIN V"/>
    <property type="match status" value="1"/>
</dbReference>
<comment type="similarity">
    <text evidence="1">Belongs to the Gfa family.</text>
</comment>
<dbReference type="PROSITE" id="PS51891">
    <property type="entry name" value="CENP_V_GFA"/>
    <property type="match status" value="1"/>
</dbReference>
<dbReference type="AlphaFoldDB" id="A0A4R1ET82"/>
<dbReference type="GO" id="GO:0016846">
    <property type="term" value="F:carbon-sulfur lyase activity"/>
    <property type="evidence" value="ECO:0007669"/>
    <property type="project" value="InterPro"/>
</dbReference>
<sequence length="119" mass="13556">MKTYSGNCHCGNVSFSFEHTEEITAGLRCNCSFCKRRGAIMTNFVIPPDAFHIELKNPENLGLYEFDDKVGHHFFCKECGIYPFHQTVRMPDHYRANLGCIDEIDTDNIDAAVFDGKDL</sequence>
<dbReference type="OrthoDB" id="9805575at2"/>
<evidence type="ECO:0000313" key="5">
    <source>
        <dbReference type="EMBL" id="TCJ82939.1"/>
    </source>
</evidence>
<evidence type="ECO:0000256" key="2">
    <source>
        <dbReference type="ARBA" id="ARBA00022723"/>
    </source>
</evidence>
<evidence type="ECO:0000313" key="6">
    <source>
        <dbReference type="Proteomes" id="UP000294887"/>
    </source>
</evidence>
<name>A0A4R1ET82_9GAMM</name>
<evidence type="ECO:0000259" key="4">
    <source>
        <dbReference type="PROSITE" id="PS51891"/>
    </source>
</evidence>
<dbReference type="InterPro" id="IPR052355">
    <property type="entry name" value="CENP-V-like"/>
</dbReference>
<gene>
    <name evidence="5" type="ORF">EV695_3677</name>
</gene>
<dbReference type="Proteomes" id="UP000294887">
    <property type="component" value="Unassembled WGS sequence"/>
</dbReference>
<dbReference type="InterPro" id="IPR011057">
    <property type="entry name" value="Mss4-like_sf"/>
</dbReference>
<dbReference type="Pfam" id="PF04828">
    <property type="entry name" value="GFA"/>
    <property type="match status" value="1"/>
</dbReference>
<dbReference type="GO" id="GO:0046872">
    <property type="term" value="F:metal ion binding"/>
    <property type="evidence" value="ECO:0007669"/>
    <property type="project" value="UniProtKB-KW"/>
</dbReference>